<dbReference type="GO" id="GO:0003676">
    <property type="term" value="F:nucleic acid binding"/>
    <property type="evidence" value="ECO:0007669"/>
    <property type="project" value="InterPro"/>
</dbReference>
<sequence>MQMVRKCVNCQIHENLHHTPTVGIEFTYPTWPFDHWGMDIIGPFPPASGQRKFVLVAIDHFTKWIEVEPLAKITKDAVIKFLWKNLLCRFGVPQRITTDSGTQFQGRKLKEWCTKWNIKQIFTSVGNPKANGQTEVSNRIILQNIKAKLRQHKRGWLEELPGVLRAYRTTARTNSGETPFSLVYGSEALIPAEVVEPTIRVVRYEESSNQKE</sequence>
<dbReference type="InterPro" id="IPR012337">
    <property type="entry name" value="RNaseH-like_sf"/>
</dbReference>
<dbReference type="EMBL" id="JACGWJ010000024">
    <property type="protein sequence ID" value="KAL0319768.1"/>
    <property type="molecule type" value="Genomic_DNA"/>
</dbReference>
<dbReference type="PANTHER" id="PTHR37984:SF5">
    <property type="entry name" value="PROTEIN NYNRIN-LIKE"/>
    <property type="match status" value="1"/>
</dbReference>
<accession>A0AAW2LM37</accession>
<dbReference type="InterPro" id="IPR001584">
    <property type="entry name" value="Integrase_cat-core"/>
</dbReference>
<reference evidence="2" key="2">
    <citation type="journal article" date="2024" name="Plant">
        <title>Genomic evolution and insights into agronomic trait innovations of Sesamum species.</title>
        <authorList>
            <person name="Miao H."/>
            <person name="Wang L."/>
            <person name="Qu L."/>
            <person name="Liu H."/>
            <person name="Sun Y."/>
            <person name="Le M."/>
            <person name="Wang Q."/>
            <person name="Wei S."/>
            <person name="Zheng Y."/>
            <person name="Lin W."/>
            <person name="Duan Y."/>
            <person name="Cao H."/>
            <person name="Xiong S."/>
            <person name="Wang X."/>
            <person name="Wei L."/>
            <person name="Li C."/>
            <person name="Ma Q."/>
            <person name="Ju M."/>
            <person name="Zhao R."/>
            <person name="Li G."/>
            <person name="Mu C."/>
            <person name="Tian Q."/>
            <person name="Mei H."/>
            <person name="Zhang T."/>
            <person name="Gao T."/>
            <person name="Zhang H."/>
        </authorList>
    </citation>
    <scope>NUCLEOTIDE SEQUENCE</scope>
    <source>
        <strain evidence="2">G02</strain>
    </source>
</reference>
<dbReference type="PROSITE" id="PS50994">
    <property type="entry name" value="INTEGRASE"/>
    <property type="match status" value="1"/>
</dbReference>
<reference evidence="2" key="1">
    <citation type="submission" date="2020-06" db="EMBL/GenBank/DDBJ databases">
        <authorList>
            <person name="Li T."/>
            <person name="Hu X."/>
            <person name="Zhang T."/>
            <person name="Song X."/>
            <person name="Zhang H."/>
            <person name="Dai N."/>
            <person name="Sheng W."/>
            <person name="Hou X."/>
            <person name="Wei L."/>
        </authorList>
    </citation>
    <scope>NUCLEOTIDE SEQUENCE</scope>
    <source>
        <strain evidence="2">G02</strain>
        <tissue evidence="2">Leaf</tissue>
    </source>
</reference>
<proteinExistence type="predicted"/>
<dbReference type="Pfam" id="PF00665">
    <property type="entry name" value="rve"/>
    <property type="match status" value="1"/>
</dbReference>
<dbReference type="InterPro" id="IPR036397">
    <property type="entry name" value="RNaseH_sf"/>
</dbReference>
<comment type="caution">
    <text evidence="2">The sequence shown here is derived from an EMBL/GenBank/DDBJ whole genome shotgun (WGS) entry which is preliminary data.</text>
</comment>
<dbReference type="PANTHER" id="PTHR37984">
    <property type="entry name" value="PROTEIN CBG26694"/>
    <property type="match status" value="1"/>
</dbReference>
<dbReference type="SUPFAM" id="SSF53098">
    <property type="entry name" value="Ribonuclease H-like"/>
    <property type="match status" value="1"/>
</dbReference>
<organism evidence="2">
    <name type="scientific">Sesamum radiatum</name>
    <name type="common">Black benniseed</name>
    <dbReference type="NCBI Taxonomy" id="300843"/>
    <lineage>
        <taxon>Eukaryota</taxon>
        <taxon>Viridiplantae</taxon>
        <taxon>Streptophyta</taxon>
        <taxon>Embryophyta</taxon>
        <taxon>Tracheophyta</taxon>
        <taxon>Spermatophyta</taxon>
        <taxon>Magnoliopsida</taxon>
        <taxon>eudicotyledons</taxon>
        <taxon>Gunneridae</taxon>
        <taxon>Pentapetalae</taxon>
        <taxon>asterids</taxon>
        <taxon>lamiids</taxon>
        <taxon>Lamiales</taxon>
        <taxon>Pedaliaceae</taxon>
        <taxon>Sesamum</taxon>
    </lineage>
</organism>
<evidence type="ECO:0000259" key="1">
    <source>
        <dbReference type="PROSITE" id="PS50994"/>
    </source>
</evidence>
<name>A0AAW2LM37_SESRA</name>
<evidence type="ECO:0000313" key="2">
    <source>
        <dbReference type="EMBL" id="KAL0319768.1"/>
    </source>
</evidence>
<feature type="domain" description="Integrase catalytic" evidence="1">
    <location>
        <begin position="28"/>
        <end position="187"/>
    </location>
</feature>
<dbReference type="GO" id="GO:0015074">
    <property type="term" value="P:DNA integration"/>
    <property type="evidence" value="ECO:0007669"/>
    <property type="project" value="InterPro"/>
</dbReference>
<dbReference type="Gene3D" id="3.30.420.10">
    <property type="entry name" value="Ribonuclease H-like superfamily/Ribonuclease H"/>
    <property type="match status" value="1"/>
</dbReference>
<protein>
    <recommendedName>
        <fullName evidence="1">Integrase catalytic domain-containing protein</fullName>
    </recommendedName>
</protein>
<dbReference type="InterPro" id="IPR050951">
    <property type="entry name" value="Retrovirus_Pol_polyprotein"/>
</dbReference>
<gene>
    <name evidence="2" type="ORF">Sradi_5238300</name>
</gene>
<dbReference type="AlphaFoldDB" id="A0AAW2LM37"/>